<name>A0A2W1L780_9BACL</name>
<dbReference type="SMART" id="SM00388">
    <property type="entry name" value="HisKA"/>
    <property type="match status" value="1"/>
</dbReference>
<dbReference type="InterPro" id="IPR036890">
    <property type="entry name" value="HATPase_C_sf"/>
</dbReference>
<dbReference type="Gene3D" id="1.10.287.130">
    <property type="match status" value="1"/>
</dbReference>
<dbReference type="Proteomes" id="UP000249522">
    <property type="component" value="Unassembled WGS sequence"/>
</dbReference>
<keyword evidence="9 18" id="KW-0418">Kinase</keyword>
<dbReference type="PANTHER" id="PTHR45436">
    <property type="entry name" value="SENSOR HISTIDINE KINASE YKOH"/>
    <property type="match status" value="1"/>
</dbReference>
<dbReference type="EC" id="2.7.13.3" evidence="3"/>
<evidence type="ECO:0000259" key="16">
    <source>
        <dbReference type="PROSITE" id="PS50109"/>
    </source>
</evidence>
<dbReference type="AlphaFoldDB" id="A0A2W1L780"/>
<gene>
    <name evidence="18" type="ORF">DNH61_21125</name>
</gene>
<dbReference type="PROSITE" id="PS50885">
    <property type="entry name" value="HAMP"/>
    <property type="match status" value="1"/>
</dbReference>
<dbReference type="PRINTS" id="PR00344">
    <property type="entry name" value="BCTRLSENSOR"/>
</dbReference>
<dbReference type="InterPro" id="IPR003660">
    <property type="entry name" value="HAMP_dom"/>
</dbReference>
<dbReference type="OrthoDB" id="335833at2"/>
<comment type="catalytic activity">
    <reaction evidence="1">
        <text>ATP + protein L-histidine = ADP + protein N-phospho-L-histidine.</text>
        <dbReference type="EC" id="2.7.13.3"/>
    </reaction>
</comment>
<organism evidence="18 19">
    <name type="scientific">Paenibacillus sambharensis</name>
    <dbReference type="NCBI Taxonomy" id="1803190"/>
    <lineage>
        <taxon>Bacteria</taxon>
        <taxon>Bacillati</taxon>
        <taxon>Bacillota</taxon>
        <taxon>Bacilli</taxon>
        <taxon>Bacillales</taxon>
        <taxon>Paenibacillaceae</taxon>
        <taxon>Paenibacillus</taxon>
    </lineage>
</organism>
<feature type="domain" description="HAMP" evidence="17">
    <location>
        <begin position="231"/>
        <end position="284"/>
    </location>
</feature>
<dbReference type="SUPFAM" id="SSF47384">
    <property type="entry name" value="Homodimeric domain of signal transducing histidine kinase"/>
    <property type="match status" value="1"/>
</dbReference>
<evidence type="ECO:0000259" key="17">
    <source>
        <dbReference type="PROSITE" id="PS50885"/>
    </source>
</evidence>
<dbReference type="GO" id="GO:0000155">
    <property type="term" value="F:phosphorelay sensor kinase activity"/>
    <property type="evidence" value="ECO:0007669"/>
    <property type="project" value="InterPro"/>
</dbReference>
<dbReference type="Pfam" id="PF00672">
    <property type="entry name" value="HAMP"/>
    <property type="match status" value="1"/>
</dbReference>
<feature type="region of interest" description="Disordered" evidence="14">
    <location>
        <begin position="65"/>
        <end position="106"/>
    </location>
</feature>
<dbReference type="InterPro" id="IPR005467">
    <property type="entry name" value="His_kinase_dom"/>
</dbReference>
<keyword evidence="8" id="KW-0547">Nucleotide-binding</keyword>
<evidence type="ECO:0000256" key="4">
    <source>
        <dbReference type="ARBA" id="ARBA00022475"/>
    </source>
</evidence>
<evidence type="ECO:0000256" key="8">
    <source>
        <dbReference type="ARBA" id="ARBA00022741"/>
    </source>
</evidence>
<dbReference type="Gene3D" id="6.10.340.10">
    <property type="match status" value="1"/>
</dbReference>
<keyword evidence="12" id="KW-0902">Two-component regulatory system</keyword>
<evidence type="ECO:0000256" key="2">
    <source>
        <dbReference type="ARBA" id="ARBA00004651"/>
    </source>
</evidence>
<evidence type="ECO:0000256" key="13">
    <source>
        <dbReference type="ARBA" id="ARBA00023136"/>
    </source>
</evidence>
<dbReference type="SMART" id="SM00304">
    <property type="entry name" value="HAMP"/>
    <property type="match status" value="1"/>
</dbReference>
<evidence type="ECO:0000256" key="15">
    <source>
        <dbReference type="SAM" id="Phobius"/>
    </source>
</evidence>
<evidence type="ECO:0000313" key="19">
    <source>
        <dbReference type="Proteomes" id="UP000249522"/>
    </source>
</evidence>
<evidence type="ECO:0000256" key="3">
    <source>
        <dbReference type="ARBA" id="ARBA00012438"/>
    </source>
</evidence>
<keyword evidence="10" id="KW-0067">ATP-binding</keyword>
<evidence type="ECO:0000256" key="14">
    <source>
        <dbReference type="SAM" id="MobiDB-lite"/>
    </source>
</evidence>
<dbReference type="RefSeq" id="WP_111148799.1">
    <property type="nucleotide sequence ID" value="NZ_QKRB01000055.1"/>
</dbReference>
<dbReference type="InterPro" id="IPR036097">
    <property type="entry name" value="HisK_dim/P_sf"/>
</dbReference>
<evidence type="ECO:0000256" key="6">
    <source>
        <dbReference type="ARBA" id="ARBA00022679"/>
    </source>
</evidence>
<dbReference type="SMART" id="SM00387">
    <property type="entry name" value="HATPase_c"/>
    <property type="match status" value="1"/>
</dbReference>
<evidence type="ECO:0000256" key="7">
    <source>
        <dbReference type="ARBA" id="ARBA00022692"/>
    </source>
</evidence>
<evidence type="ECO:0000256" key="5">
    <source>
        <dbReference type="ARBA" id="ARBA00022553"/>
    </source>
</evidence>
<dbReference type="SUPFAM" id="SSF158472">
    <property type="entry name" value="HAMP domain-like"/>
    <property type="match status" value="1"/>
</dbReference>
<feature type="transmembrane region" description="Helical" evidence="15">
    <location>
        <begin position="208"/>
        <end position="229"/>
    </location>
</feature>
<accession>A0A2W1L780</accession>
<evidence type="ECO:0000313" key="18">
    <source>
        <dbReference type="EMBL" id="PZD93990.1"/>
    </source>
</evidence>
<dbReference type="Pfam" id="PF02518">
    <property type="entry name" value="HATPase_c"/>
    <property type="match status" value="1"/>
</dbReference>
<dbReference type="GO" id="GO:0005886">
    <property type="term" value="C:plasma membrane"/>
    <property type="evidence" value="ECO:0007669"/>
    <property type="project" value="UniProtKB-SubCell"/>
</dbReference>
<evidence type="ECO:0000256" key="9">
    <source>
        <dbReference type="ARBA" id="ARBA00022777"/>
    </source>
</evidence>
<sequence length="519" mass="56297">MKLPPAMLKRWPRRLSPRSLRSQLLIRSLFILGILLLLIGSFQYVIMQQSLYRSKAETMDAQLRSLPKDLTAKPGSAGRYDGDNGKGAKDRISGKPPDGEALPPERGGGRLLVIPDMSLASVDASGSYTELLETAALPSPELDVKQLADIRAEVDGPGGRVRYLVAEDTEGTEQLLVFRNGGGPGGGSELLQMGTPTSSLRSVLMQQLLIFGGLSALALVGGLMLYVSVLRRTLVPLSNMVQTVERTDAGNLTERFPATQGQEEIDLLANSFNGMLERLQASFAAEVEAKEQMRRFIADASHELRTPLTSIHGFLEVLLRGAAERKEQLYPALSSMQGESRRMKKLVEDLLLLAKLDRAPELQLKPTSLAGMLLDMEPQLKVLAAARSLELNLPEEDPVSALLDADKIKQVLLNLYHNAVQHTDAETGRISVKLSREQGMAVLEVADNGSGIDPVHLPHLFERFYRSDSSRTRKYGGAGLGLAISKSITEAHGGGIEAASSPGAGSTFTVRLPIHDRSE</sequence>
<feature type="compositionally biased region" description="Basic and acidic residues" evidence="14">
    <location>
        <begin position="80"/>
        <end position="93"/>
    </location>
</feature>
<protein>
    <recommendedName>
        <fullName evidence="3">histidine kinase</fullName>
        <ecNumber evidence="3">2.7.13.3</ecNumber>
    </recommendedName>
</protein>
<feature type="domain" description="Histidine kinase" evidence="16">
    <location>
        <begin position="299"/>
        <end position="516"/>
    </location>
</feature>
<dbReference type="FunFam" id="1.10.287.130:FF:000001">
    <property type="entry name" value="Two-component sensor histidine kinase"/>
    <property type="match status" value="1"/>
</dbReference>
<keyword evidence="19" id="KW-1185">Reference proteome</keyword>
<keyword evidence="5" id="KW-0597">Phosphoprotein</keyword>
<keyword evidence="13 15" id="KW-0472">Membrane</keyword>
<dbReference type="CDD" id="cd00075">
    <property type="entry name" value="HATPase"/>
    <property type="match status" value="1"/>
</dbReference>
<dbReference type="Pfam" id="PF00512">
    <property type="entry name" value="HisKA"/>
    <property type="match status" value="1"/>
</dbReference>
<dbReference type="InterPro" id="IPR004358">
    <property type="entry name" value="Sig_transdc_His_kin-like_C"/>
</dbReference>
<dbReference type="EMBL" id="QKRB01000055">
    <property type="protein sequence ID" value="PZD93990.1"/>
    <property type="molecule type" value="Genomic_DNA"/>
</dbReference>
<dbReference type="SUPFAM" id="SSF55874">
    <property type="entry name" value="ATPase domain of HSP90 chaperone/DNA topoisomerase II/histidine kinase"/>
    <property type="match status" value="1"/>
</dbReference>
<comment type="subcellular location">
    <subcellularLocation>
        <location evidence="2">Cell membrane</location>
        <topology evidence="2">Multi-pass membrane protein</topology>
    </subcellularLocation>
</comment>
<dbReference type="CDD" id="cd00082">
    <property type="entry name" value="HisKA"/>
    <property type="match status" value="1"/>
</dbReference>
<proteinExistence type="predicted"/>
<dbReference type="InterPro" id="IPR003661">
    <property type="entry name" value="HisK_dim/P_dom"/>
</dbReference>
<dbReference type="Gene3D" id="3.30.565.10">
    <property type="entry name" value="Histidine kinase-like ATPase, C-terminal domain"/>
    <property type="match status" value="1"/>
</dbReference>
<keyword evidence="4" id="KW-1003">Cell membrane</keyword>
<dbReference type="PANTHER" id="PTHR45436:SF5">
    <property type="entry name" value="SENSOR HISTIDINE KINASE TRCS"/>
    <property type="match status" value="1"/>
</dbReference>
<comment type="caution">
    <text evidence="18">The sequence shown here is derived from an EMBL/GenBank/DDBJ whole genome shotgun (WGS) entry which is preliminary data.</text>
</comment>
<reference evidence="18 19" key="1">
    <citation type="submission" date="2018-06" db="EMBL/GenBank/DDBJ databases">
        <title>Paenibacillus imtechensis sp. nov.</title>
        <authorList>
            <person name="Pinnaka A.K."/>
            <person name="Singh H."/>
            <person name="Kaur M."/>
        </authorList>
    </citation>
    <scope>NUCLEOTIDE SEQUENCE [LARGE SCALE GENOMIC DNA]</scope>
    <source>
        <strain evidence="18 19">SMB1</strain>
    </source>
</reference>
<keyword evidence="6" id="KW-0808">Transferase</keyword>
<evidence type="ECO:0000256" key="10">
    <source>
        <dbReference type="ARBA" id="ARBA00022840"/>
    </source>
</evidence>
<evidence type="ECO:0000256" key="12">
    <source>
        <dbReference type="ARBA" id="ARBA00023012"/>
    </source>
</evidence>
<dbReference type="InterPro" id="IPR003594">
    <property type="entry name" value="HATPase_dom"/>
</dbReference>
<feature type="transmembrane region" description="Helical" evidence="15">
    <location>
        <begin position="24"/>
        <end position="46"/>
    </location>
</feature>
<dbReference type="InterPro" id="IPR050428">
    <property type="entry name" value="TCS_sensor_his_kinase"/>
</dbReference>
<evidence type="ECO:0000256" key="1">
    <source>
        <dbReference type="ARBA" id="ARBA00000085"/>
    </source>
</evidence>
<dbReference type="CDD" id="cd06225">
    <property type="entry name" value="HAMP"/>
    <property type="match status" value="1"/>
</dbReference>
<dbReference type="FunFam" id="3.30.565.10:FF:000006">
    <property type="entry name" value="Sensor histidine kinase WalK"/>
    <property type="match status" value="1"/>
</dbReference>
<evidence type="ECO:0000256" key="11">
    <source>
        <dbReference type="ARBA" id="ARBA00022989"/>
    </source>
</evidence>
<dbReference type="GO" id="GO:0005524">
    <property type="term" value="F:ATP binding"/>
    <property type="evidence" value="ECO:0007669"/>
    <property type="project" value="UniProtKB-KW"/>
</dbReference>
<dbReference type="PROSITE" id="PS50109">
    <property type="entry name" value="HIS_KIN"/>
    <property type="match status" value="1"/>
</dbReference>
<keyword evidence="7 15" id="KW-0812">Transmembrane</keyword>
<keyword evidence="11 15" id="KW-1133">Transmembrane helix</keyword>